<dbReference type="SUPFAM" id="SSF51735">
    <property type="entry name" value="NAD(P)-binding Rossmann-fold domains"/>
    <property type="match status" value="1"/>
</dbReference>
<dbReference type="PRINTS" id="PR00080">
    <property type="entry name" value="SDRFAMILY"/>
</dbReference>
<keyword evidence="2" id="KW-0560">Oxidoreductase</keyword>
<dbReference type="InterPro" id="IPR020904">
    <property type="entry name" value="Sc_DH/Rdtase_CS"/>
</dbReference>
<sequence length="266" mass="29963">MASKTVWVIGASSGIGQALTHQFLGNEDRLIVSSHDERKLNSAVKEVVYVEKDLLVKPLDLEQPDAFPDIVEEVFEWANGKIDVVVFSSGLGQRASFEELEYWVFEKIMQVNFMSYSYLTKLIVPRFMASKGGKFVVISSVQGKFGIPNRTAYAASKHALHGFFDSLRAECYPLIKVLLVCPAYVRTRFSINAVKGDGTENRKMDKGQKLGMAPEDCAQAIIKAIEKDKQEIVLGRSKEKLGVWIKRFFPSLLERMVRSSKFVKNK</sequence>
<dbReference type="InterPro" id="IPR036291">
    <property type="entry name" value="NAD(P)-bd_dom_sf"/>
</dbReference>
<evidence type="ECO:0000313" key="5">
    <source>
        <dbReference type="Proteomes" id="UP001354989"/>
    </source>
</evidence>
<keyword evidence="5" id="KW-1185">Reference proteome</keyword>
<evidence type="ECO:0000256" key="1">
    <source>
        <dbReference type="ARBA" id="ARBA00006484"/>
    </source>
</evidence>
<comment type="similarity">
    <text evidence="1 3">Belongs to the short-chain dehydrogenases/reductases (SDR) family.</text>
</comment>
<dbReference type="PROSITE" id="PS00061">
    <property type="entry name" value="ADH_SHORT"/>
    <property type="match status" value="1"/>
</dbReference>
<dbReference type="Gene3D" id="3.40.50.720">
    <property type="entry name" value="NAD(P)-binding Rossmann-like Domain"/>
    <property type="match status" value="1"/>
</dbReference>
<evidence type="ECO:0000313" key="4">
    <source>
        <dbReference type="EMBL" id="BDC99368.1"/>
    </source>
</evidence>
<proteinExistence type="inferred from homology"/>
<evidence type="ECO:0000256" key="2">
    <source>
        <dbReference type="ARBA" id="ARBA00023002"/>
    </source>
</evidence>
<name>A0ABN6LD94_9BACT</name>
<protein>
    <submittedName>
        <fullName evidence="4">Short-chain dehydrogenase</fullName>
    </submittedName>
</protein>
<gene>
    <name evidence="4" type="primary">dltE_1</name>
    <name evidence="4" type="ORF">PEPS_16490</name>
</gene>
<dbReference type="RefSeq" id="WP_332919107.1">
    <property type="nucleotide sequence ID" value="NZ_AP025292.1"/>
</dbReference>
<dbReference type="EMBL" id="AP025292">
    <property type="protein sequence ID" value="BDC99368.1"/>
    <property type="molecule type" value="Genomic_DNA"/>
</dbReference>
<dbReference type="PANTHER" id="PTHR44196:SF1">
    <property type="entry name" value="DEHYDROGENASE_REDUCTASE SDR FAMILY MEMBER 7B"/>
    <property type="match status" value="1"/>
</dbReference>
<dbReference type="Pfam" id="PF00106">
    <property type="entry name" value="adh_short"/>
    <property type="match status" value="1"/>
</dbReference>
<dbReference type="Proteomes" id="UP001354989">
    <property type="component" value="Chromosome"/>
</dbReference>
<reference evidence="4 5" key="1">
    <citation type="submission" date="2021-12" db="EMBL/GenBank/DDBJ databases">
        <title>Genome sequencing of bacteria with rrn-lacking chromosome and rrn-plasmid.</title>
        <authorList>
            <person name="Anda M."/>
            <person name="Iwasaki W."/>
        </authorList>
    </citation>
    <scope>NUCLEOTIDE SEQUENCE [LARGE SCALE GENOMIC DNA]</scope>
    <source>
        <strain evidence="4 5">NBRC 101262</strain>
    </source>
</reference>
<dbReference type="PANTHER" id="PTHR44196">
    <property type="entry name" value="DEHYDROGENASE/REDUCTASE SDR FAMILY MEMBER 7B"/>
    <property type="match status" value="1"/>
</dbReference>
<accession>A0ABN6LD94</accession>
<organism evidence="4 5">
    <name type="scientific">Persicobacter psychrovividus</name>
    <dbReference type="NCBI Taxonomy" id="387638"/>
    <lineage>
        <taxon>Bacteria</taxon>
        <taxon>Pseudomonadati</taxon>
        <taxon>Bacteroidota</taxon>
        <taxon>Cytophagia</taxon>
        <taxon>Cytophagales</taxon>
        <taxon>Persicobacteraceae</taxon>
        <taxon>Persicobacter</taxon>
    </lineage>
</organism>
<evidence type="ECO:0000256" key="3">
    <source>
        <dbReference type="RuleBase" id="RU000363"/>
    </source>
</evidence>
<dbReference type="PRINTS" id="PR00081">
    <property type="entry name" value="GDHRDH"/>
</dbReference>
<dbReference type="InterPro" id="IPR002347">
    <property type="entry name" value="SDR_fam"/>
</dbReference>